<dbReference type="KEGG" id="sgb:WQO_11475"/>
<protein>
    <submittedName>
        <fullName evidence="2">Uncharacterized protein</fullName>
    </submittedName>
</protein>
<accession>A0A0U3LC54</accession>
<dbReference type="EMBL" id="CP013738">
    <property type="protein sequence ID" value="ALU93916.1"/>
    <property type="molecule type" value="Genomic_DNA"/>
</dbReference>
<evidence type="ECO:0000256" key="1">
    <source>
        <dbReference type="SAM" id="MobiDB-lite"/>
    </source>
</evidence>
<gene>
    <name evidence="2" type="ORF">WQO_11475</name>
</gene>
<dbReference type="RefSeq" id="WP_010056547.1">
    <property type="nucleotide sequence ID" value="NZ_CP013738.1"/>
</dbReference>
<evidence type="ECO:0000313" key="3">
    <source>
        <dbReference type="Proteomes" id="UP000064183"/>
    </source>
</evidence>
<organism evidence="2 3">
    <name type="scientific">Streptomyces globisporus C-1027</name>
    <dbReference type="NCBI Taxonomy" id="1172567"/>
    <lineage>
        <taxon>Bacteria</taxon>
        <taxon>Bacillati</taxon>
        <taxon>Actinomycetota</taxon>
        <taxon>Actinomycetes</taxon>
        <taxon>Kitasatosporales</taxon>
        <taxon>Streptomycetaceae</taxon>
        <taxon>Streptomyces</taxon>
    </lineage>
</organism>
<dbReference type="AlphaFoldDB" id="A0A0U3LC54"/>
<dbReference type="GeneID" id="27782956"/>
<dbReference type="STRING" id="1172567.WQO_11475"/>
<dbReference type="Proteomes" id="UP000064183">
    <property type="component" value="Chromosome"/>
</dbReference>
<sequence>MKQFGESALQASGDIAHEGTPEHPAGQISLGSTGGLGARSRLLSASEGESGFSHDLPWTTMTAPW</sequence>
<evidence type="ECO:0000313" key="2">
    <source>
        <dbReference type="EMBL" id="ALU93916.1"/>
    </source>
</evidence>
<reference evidence="2 3" key="1">
    <citation type="journal article" date="2012" name="J. Bacteriol.">
        <title>Draft genome sequence of Streptomyces globisporus C-1027, which produces an antitumor antibiotic consisting of a nine-membered enediyne with a chromoprotein.</title>
        <authorList>
            <person name="Wang L."/>
            <person name="Wang S."/>
            <person name="He Q."/>
            <person name="Yu T."/>
            <person name="Li Q."/>
            <person name="Hong B."/>
        </authorList>
    </citation>
    <scope>NUCLEOTIDE SEQUENCE [LARGE SCALE GENOMIC DNA]</scope>
    <source>
        <strain evidence="2 3">C-1027</strain>
    </source>
</reference>
<proteinExistence type="predicted"/>
<name>A0A0U3LC54_STRGL</name>
<feature type="region of interest" description="Disordered" evidence="1">
    <location>
        <begin position="1"/>
        <end position="65"/>
    </location>
</feature>